<feature type="domain" description="Pili assembly chaperone C-terminal" evidence="7">
    <location>
        <begin position="151"/>
        <end position="214"/>
    </location>
</feature>
<dbReference type="PRINTS" id="PR00969">
    <property type="entry name" value="CHAPERONPILI"/>
</dbReference>
<keyword evidence="4" id="KW-0574">Periplasm</keyword>
<evidence type="ECO:0000313" key="8">
    <source>
        <dbReference type="EMBL" id="MBJ2256171.1"/>
    </source>
</evidence>
<dbReference type="InterPro" id="IPR016147">
    <property type="entry name" value="Pili_assmbl_chaperone_N"/>
</dbReference>
<evidence type="ECO:0000256" key="5">
    <source>
        <dbReference type="ARBA" id="ARBA00023186"/>
    </source>
</evidence>
<reference evidence="8" key="1">
    <citation type="submission" date="2020-12" db="EMBL/GenBank/DDBJ databases">
        <title>Antibiotic resistance and phylogeny of Pseudomonas spp. isolated over three decades from chicken meat in the Norwegian food chain.</title>
        <authorList>
            <person name="Moen B."/>
        </authorList>
    </citation>
    <scope>NUCLEOTIDE SEQUENCE</scope>
    <source>
        <strain evidence="8">MF6762</strain>
    </source>
</reference>
<comment type="similarity">
    <text evidence="2">Belongs to the periplasmic pilus chaperone family.</text>
</comment>
<comment type="caution">
    <text evidence="8">The sequence shown here is derived from an EMBL/GenBank/DDBJ whole genome shotgun (WGS) entry which is preliminary data.</text>
</comment>
<accession>A0A8I1K732</accession>
<evidence type="ECO:0000259" key="7">
    <source>
        <dbReference type="Pfam" id="PF02753"/>
    </source>
</evidence>
<dbReference type="InterPro" id="IPR008962">
    <property type="entry name" value="PapD-like_sf"/>
</dbReference>
<keyword evidence="5" id="KW-0143">Chaperone</keyword>
<sequence length="235" mass="25706">MLVATEVFASISLSATRVIFDGSRKEANITVRNGGQNALVQSWIDSDQTEHVELPFAITPPLARVVANQQQLLRILYEGSGMPLDKESVVWLNVQEIPQTSAADINVLQLAVRQRVKVFFRPANLPGEAAQAPAQLKWALKKDAGQTLLNVNNPSNYHVSLADLKVGDTDKSELMIGATMIAPGEDRTFKFKTTPQALSPTLWFSSINDYGALQKFEALLNPQESSSATATEVKE</sequence>
<feature type="domain" description="Pili assembly chaperone N-terminal" evidence="6">
    <location>
        <begin position="11"/>
        <end position="125"/>
    </location>
</feature>
<dbReference type="SUPFAM" id="SSF49584">
    <property type="entry name" value="Periplasmic chaperone C-domain"/>
    <property type="match status" value="1"/>
</dbReference>
<evidence type="ECO:0000259" key="6">
    <source>
        <dbReference type="Pfam" id="PF00345"/>
    </source>
</evidence>
<dbReference type="AlphaFoldDB" id="A0A8I1K732"/>
<dbReference type="InterPro" id="IPR001829">
    <property type="entry name" value="Pili_assmbl_chaperone_bac"/>
</dbReference>
<evidence type="ECO:0000256" key="2">
    <source>
        <dbReference type="ARBA" id="ARBA00007399"/>
    </source>
</evidence>
<evidence type="ECO:0000256" key="1">
    <source>
        <dbReference type="ARBA" id="ARBA00004418"/>
    </source>
</evidence>
<dbReference type="InterPro" id="IPR036316">
    <property type="entry name" value="Pili_assmbl_chap_C_dom_sf"/>
</dbReference>
<dbReference type="Gene3D" id="2.60.40.10">
    <property type="entry name" value="Immunoglobulins"/>
    <property type="match status" value="2"/>
</dbReference>
<dbReference type="Proteomes" id="UP000658390">
    <property type="component" value="Unassembled WGS sequence"/>
</dbReference>
<proteinExistence type="inferred from homology"/>
<dbReference type="InterPro" id="IPR016148">
    <property type="entry name" value="Pili_assmbl_chaperone_C"/>
</dbReference>
<dbReference type="Pfam" id="PF02753">
    <property type="entry name" value="PapD_C"/>
    <property type="match status" value="1"/>
</dbReference>
<dbReference type="EMBL" id="JAEKCZ010000005">
    <property type="protein sequence ID" value="MBJ2256171.1"/>
    <property type="molecule type" value="Genomic_DNA"/>
</dbReference>
<dbReference type="InterPro" id="IPR050643">
    <property type="entry name" value="Periplasmic_pilus_chap"/>
</dbReference>
<dbReference type="PANTHER" id="PTHR30251:SF2">
    <property type="entry name" value="FIMBRIAL CHAPERONE YADV-RELATED"/>
    <property type="match status" value="1"/>
</dbReference>
<keyword evidence="3" id="KW-0732">Signal</keyword>
<gene>
    <name evidence="8" type="ORF">JFT45_06535</name>
</gene>
<dbReference type="GO" id="GO:0030288">
    <property type="term" value="C:outer membrane-bounded periplasmic space"/>
    <property type="evidence" value="ECO:0007669"/>
    <property type="project" value="InterPro"/>
</dbReference>
<dbReference type="Pfam" id="PF00345">
    <property type="entry name" value="PapD_N"/>
    <property type="match status" value="1"/>
</dbReference>
<evidence type="ECO:0000256" key="4">
    <source>
        <dbReference type="ARBA" id="ARBA00022764"/>
    </source>
</evidence>
<evidence type="ECO:0000313" key="9">
    <source>
        <dbReference type="Proteomes" id="UP000658390"/>
    </source>
</evidence>
<dbReference type="InterPro" id="IPR013783">
    <property type="entry name" value="Ig-like_fold"/>
</dbReference>
<dbReference type="PANTHER" id="PTHR30251">
    <property type="entry name" value="PILUS ASSEMBLY CHAPERONE"/>
    <property type="match status" value="1"/>
</dbReference>
<comment type="subcellular location">
    <subcellularLocation>
        <location evidence="1">Periplasm</location>
    </subcellularLocation>
</comment>
<name>A0A8I1K732_9PSED</name>
<dbReference type="SUPFAM" id="SSF49354">
    <property type="entry name" value="PapD-like"/>
    <property type="match status" value="1"/>
</dbReference>
<organism evidence="8 9">
    <name type="scientific">Pseudomonas psychrophila</name>
    <dbReference type="NCBI Taxonomy" id="122355"/>
    <lineage>
        <taxon>Bacteria</taxon>
        <taxon>Pseudomonadati</taxon>
        <taxon>Pseudomonadota</taxon>
        <taxon>Gammaproteobacteria</taxon>
        <taxon>Pseudomonadales</taxon>
        <taxon>Pseudomonadaceae</taxon>
        <taxon>Pseudomonas</taxon>
    </lineage>
</organism>
<evidence type="ECO:0000256" key="3">
    <source>
        <dbReference type="ARBA" id="ARBA00022729"/>
    </source>
</evidence>
<protein>
    <submittedName>
        <fullName evidence="8">Molecular chaperone</fullName>
    </submittedName>
</protein>
<dbReference type="GO" id="GO:0071555">
    <property type="term" value="P:cell wall organization"/>
    <property type="evidence" value="ECO:0007669"/>
    <property type="project" value="InterPro"/>
</dbReference>